<gene>
    <name evidence="1" type="ORF">S12H4_32306</name>
</gene>
<name>X1UBB7_9ZZZZ</name>
<organism evidence="1">
    <name type="scientific">marine sediment metagenome</name>
    <dbReference type="NCBI Taxonomy" id="412755"/>
    <lineage>
        <taxon>unclassified sequences</taxon>
        <taxon>metagenomes</taxon>
        <taxon>ecological metagenomes</taxon>
    </lineage>
</organism>
<protein>
    <submittedName>
        <fullName evidence="1">Uncharacterized protein</fullName>
    </submittedName>
</protein>
<proteinExistence type="predicted"/>
<dbReference type="EMBL" id="BARW01018933">
    <property type="protein sequence ID" value="GAI89629.1"/>
    <property type="molecule type" value="Genomic_DNA"/>
</dbReference>
<comment type="caution">
    <text evidence="1">The sequence shown here is derived from an EMBL/GenBank/DDBJ whole genome shotgun (WGS) entry which is preliminary data.</text>
</comment>
<feature type="non-terminal residue" evidence="1">
    <location>
        <position position="1"/>
    </location>
</feature>
<dbReference type="AlphaFoldDB" id="X1UBB7"/>
<sequence>VRLNQKELAQNMPNNEWVSVEELTESLWVDERRVRQLLNWMVSRKWWDVKQHPENKELFMLIQ</sequence>
<evidence type="ECO:0000313" key="1">
    <source>
        <dbReference type="EMBL" id="GAI89629.1"/>
    </source>
</evidence>
<reference evidence="1" key="1">
    <citation type="journal article" date="2014" name="Front. Microbiol.">
        <title>High frequency of phylogenetically diverse reductive dehalogenase-homologous genes in deep subseafloor sedimentary metagenomes.</title>
        <authorList>
            <person name="Kawai M."/>
            <person name="Futagami T."/>
            <person name="Toyoda A."/>
            <person name="Takaki Y."/>
            <person name="Nishi S."/>
            <person name="Hori S."/>
            <person name="Arai W."/>
            <person name="Tsubouchi T."/>
            <person name="Morono Y."/>
            <person name="Uchiyama I."/>
            <person name="Ito T."/>
            <person name="Fujiyama A."/>
            <person name="Inagaki F."/>
            <person name="Takami H."/>
        </authorList>
    </citation>
    <scope>NUCLEOTIDE SEQUENCE</scope>
    <source>
        <strain evidence="1">Expedition CK06-06</strain>
    </source>
</reference>
<accession>X1UBB7</accession>